<feature type="domain" description="Na+/H+ antiporter NhaC-like C-terminal" evidence="10">
    <location>
        <begin position="236"/>
        <end position="429"/>
    </location>
</feature>
<feature type="transmembrane region" description="Helical" evidence="9">
    <location>
        <begin position="80"/>
        <end position="98"/>
    </location>
</feature>
<feature type="transmembrane region" description="Helical" evidence="9">
    <location>
        <begin position="161"/>
        <end position="184"/>
    </location>
</feature>
<keyword evidence="7 9" id="KW-0472">Membrane</keyword>
<evidence type="ECO:0000256" key="6">
    <source>
        <dbReference type="ARBA" id="ARBA00022989"/>
    </source>
</evidence>
<keyword evidence="4" id="KW-1003">Cell membrane</keyword>
<evidence type="ECO:0000256" key="9">
    <source>
        <dbReference type="SAM" id="Phobius"/>
    </source>
</evidence>
<reference evidence="11 12" key="1">
    <citation type="submission" date="2013-08" db="EMBL/GenBank/DDBJ databases">
        <authorList>
            <person name="Weinstock G."/>
            <person name="Sodergren E."/>
            <person name="Wylie T."/>
            <person name="Fulton L."/>
            <person name="Fulton R."/>
            <person name="Fronick C."/>
            <person name="O'Laughlin M."/>
            <person name="Godfrey J."/>
            <person name="Miner T."/>
            <person name="Herter B."/>
            <person name="Appelbaum E."/>
            <person name="Cordes M."/>
            <person name="Lek S."/>
            <person name="Wollam A."/>
            <person name="Pepin K.H."/>
            <person name="Palsikar V.B."/>
            <person name="Mitreva M."/>
            <person name="Wilson R.K."/>
        </authorList>
    </citation>
    <scope>NUCLEOTIDE SEQUENCE [LARGE SCALE GENOMIC DNA]</scope>
    <source>
        <strain evidence="11 12">ATCC 700627</strain>
    </source>
</reference>
<dbReference type="GO" id="GO:0015297">
    <property type="term" value="F:antiporter activity"/>
    <property type="evidence" value="ECO:0007669"/>
    <property type="project" value="UniProtKB-KW"/>
</dbReference>
<evidence type="ECO:0000256" key="7">
    <source>
        <dbReference type="ARBA" id="ARBA00023136"/>
    </source>
</evidence>
<dbReference type="AlphaFoldDB" id="U2QUM2"/>
<organism evidence="11 12">
    <name type="scientific">Gemella bergeri ATCC 700627</name>
    <dbReference type="NCBI Taxonomy" id="1321820"/>
    <lineage>
        <taxon>Bacteria</taxon>
        <taxon>Bacillati</taxon>
        <taxon>Bacillota</taxon>
        <taxon>Bacilli</taxon>
        <taxon>Bacillales</taxon>
        <taxon>Gemellaceae</taxon>
        <taxon>Gemella</taxon>
    </lineage>
</organism>
<feature type="domain" description="Na+/H+ antiporter NhaC-like C-terminal" evidence="10">
    <location>
        <begin position="21"/>
        <end position="220"/>
    </location>
</feature>
<protein>
    <submittedName>
        <fullName evidence="11">Na+/H+ antiporter family protein</fullName>
    </submittedName>
</protein>
<dbReference type="InterPro" id="IPR052180">
    <property type="entry name" value="NhaC_Na-H+_Antiporter"/>
</dbReference>
<dbReference type="HOGENOM" id="CLU_043525_0_0_9"/>
<sequence>MNENNKIKPNGLALLPFIIFVGMYLGVGIILTLNGDKLGFYTVPAYISTIVGIIAAFILFRDSVNKKFEQLVAGCGESNIIIMCLVFLLAGAFSKVTANMGSVDSVVNLGLTYIPPQFLAAGVFIIASFVSFSIGTSVGTVATMGAIVFELASKTGISPALMLATLLCGAMFGDGLTVISMTTIASTKILNIDINSKFKNHLKLVIPAFVLTVILLLVFGSPKDIGNINIGDFSFVKIIPYIFVLVVALIGVNVFVVLTCGIILSGMIGIATKDFTLLKFTTSINEGFMGVIDVLIFSLLIGGLAYMVQQHGGIEWLNVNLKKFIKGKKSAQIVSLLMMMIVNIALANNTVSVIITGAVLGDVSKNFKVDPRKMSSIVCVAARVTQGLIPYGAQALMVTSYSNGAVAPVHLIPYLWYFFLLILSTVISVFIPFDKDKTEWDYETHAPVANTKA</sequence>
<dbReference type="InterPro" id="IPR018461">
    <property type="entry name" value="Na/H_Antiport_NhaC-like_C"/>
</dbReference>
<dbReference type="eggNOG" id="COG1757">
    <property type="taxonomic scope" value="Bacteria"/>
</dbReference>
<gene>
    <name evidence="11" type="ORF">HMPREF1983_00231</name>
</gene>
<feature type="transmembrane region" description="Helical" evidence="9">
    <location>
        <begin position="12"/>
        <end position="33"/>
    </location>
</feature>
<evidence type="ECO:0000256" key="8">
    <source>
        <dbReference type="ARBA" id="ARBA00038435"/>
    </source>
</evidence>
<feature type="transmembrane region" description="Helical" evidence="9">
    <location>
        <begin position="241"/>
        <end position="268"/>
    </location>
</feature>
<feature type="transmembrane region" description="Helical" evidence="9">
    <location>
        <begin position="39"/>
        <end position="60"/>
    </location>
</feature>
<dbReference type="EMBL" id="AWVP01000015">
    <property type="protein sequence ID" value="ERK60241.1"/>
    <property type="molecule type" value="Genomic_DNA"/>
</dbReference>
<evidence type="ECO:0000256" key="4">
    <source>
        <dbReference type="ARBA" id="ARBA00022475"/>
    </source>
</evidence>
<keyword evidence="6 9" id="KW-1133">Transmembrane helix</keyword>
<keyword evidence="3" id="KW-0050">Antiport</keyword>
<keyword evidence="2" id="KW-0813">Transport</keyword>
<comment type="caution">
    <text evidence="11">The sequence shown here is derived from an EMBL/GenBank/DDBJ whole genome shotgun (WGS) entry which is preliminary data.</text>
</comment>
<comment type="subcellular location">
    <subcellularLocation>
        <location evidence="1">Cell membrane</location>
        <topology evidence="1">Multi-pass membrane protein</topology>
    </subcellularLocation>
</comment>
<evidence type="ECO:0000259" key="10">
    <source>
        <dbReference type="Pfam" id="PF03553"/>
    </source>
</evidence>
<evidence type="ECO:0000313" key="12">
    <source>
        <dbReference type="Proteomes" id="UP000016637"/>
    </source>
</evidence>
<dbReference type="Proteomes" id="UP000016637">
    <property type="component" value="Unassembled WGS sequence"/>
</dbReference>
<evidence type="ECO:0000313" key="11">
    <source>
        <dbReference type="EMBL" id="ERK60241.1"/>
    </source>
</evidence>
<feature type="transmembrane region" description="Helical" evidence="9">
    <location>
        <begin position="288"/>
        <end position="308"/>
    </location>
</feature>
<dbReference type="GO" id="GO:0005886">
    <property type="term" value="C:plasma membrane"/>
    <property type="evidence" value="ECO:0007669"/>
    <property type="project" value="UniProtKB-SubCell"/>
</dbReference>
<name>U2QUM2_9BACL</name>
<feature type="transmembrane region" description="Helical" evidence="9">
    <location>
        <begin position="204"/>
        <end position="220"/>
    </location>
</feature>
<feature type="transmembrane region" description="Helical" evidence="9">
    <location>
        <begin position="414"/>
        <end position="433"/>
    </location>
</feature>
<keyword evidence="5 9" id="KW-0812">Transmembrane</keyword>
<evidence type="ECO:0000256" key="2">
    <source>
        <dbReference type="ARBA" id="ARBA00022448"/>
    </source>
</evidence>
<keyword evidence="12" id="KW-1185">Reference proteome</keyword>
<dbReference type="PATRIC" id="fig|1321820.3.peg.227"/>
<dbReference type="RefSeq" id="WP_021752555.1">
    <property type="nucleotide sequence ID" value="NZ_KI271812.1"/>
</dbReference>
<evidence type="ECO:0000256" key="5">
    <source>
        <dbReference type="ARBA" id="ARBA00022692"/>
    </source>
</evidence>
<feature type="transmembrane region" description="Helical" evidence="9">
    <location>
        <begin position="118"/>
        <end position="149"/>
    </location>
</feature>
<evidence type="ECO:0000256" key="3">
    <source>
        <dbReference type="ARBA" id="ARBA00022449"/>
    </source>
</evidence>
<dbReference type="PANTHER" id="PTHR33451">
    <property type="entry name" value="MALATE-2H(+)/NA(+)-LACTATE ANTIPORTER"/>
    <property type="match status" value="1"/>
</dbReference>
<proteinExistence type="inferred from homology"/>
<dbReference type="PANTHER" id="PTHR33451:SF4">
    <property type="entry name" value="NA+_H+ ANTIPORTER"/>
    <property type="match status" value="1"/>
</dbReference>
<comment type="similarity">
    <text evidence="8">Belongs to the NhaC Na(+)/H(+) (TC 2.A.35) antiporter family.</text>
</comment>
<feature type="transmembrane region" description="Helical" evidence="9">
    <location>
        <begin position="333"/>
        <end position="360"/>
    </location>
</feature>
<dbReference type="Pfam" id="PF03553">
    <property type="entry name" value="Na_H_antiporter"/>
    <property type="match status" value="2"/>
</dbReference>
<accession>U2QUM2</accession>
<evidence type="ECO:0000256" key="1">
    <source>
        <dbReference type="ARBA" id="ARBA00004651"/>
    </source>
</evidence>